<dbReference type="InterPro" id="IPR027523">
    <property type="entry name" value="CLU_prot"/>
</dbReference>
<feature type="domain" description="Clu" evidence="1">
    <location>
        <begin position="1"/>
        <end position="248"/>
    </location>
</feature>
<dbReference type="PANTHER" id="PTHR12601:SF6">
    <property type="entry name" value="CLUSTERED MITOCHONDRIA PROTEIN HOMOLOG"/>
    <property type="match status" value="1"/>
</dbReference>
<dbReference type="Proteomes" id="UP000316621">
    <property type="component" value="Chromosome 5"/>
</dbReference>
<accession>A0A4Y7JPC8</accession>
<name>A0A4Y7JPC8_PAPSO</name>
<sequence>ARRVPATKVTKVTPVPGVSLKMQQSTKTDARGTDNLRPVTTTSYSLHESLYAPDIYIKSRVSEVLKFPMQIGFSAYLKTLFQLYGNFTKRHKSNHAGHFNQLAGGGSTKRFVSKSSASSQIIHTQATRYVHNIFFSFAVDADLGQLSKSSSVKLKSVNIISLSDSSEKACCNHGGCSDSHVEKTNGSNLEEDACTDSQLADSEQATYASANNDLKGTKAYQEAHVPGLYNLAMAIIDNRGHRVVAQVI</sequence>
<dbReference type="PANTHER" id="PTHR12601">
    <property type="entry name" value="EUKARYOTIC TRANSLATION INITIATION FACTOR 3 SUBUNIT EIF-3"/>
    <property type="match status" value="1"/>
</dbReference>
<dbReference type="GO" id="GO:0005737">
    <property type="term" value="C:cytoplasm"/>
    <property type="evidence" value="ECO:0007669"/>
    <property type="project" value="TreeGrafter"/>
</dbReference>
<dbReference type="Gramene" id="RZC61589">
    <property type="protein sequence ID" value="RZC61589"/>
    <property type="gene ID" value="C5167_023355"/>
</dbReference>
<protein>
    <recommendedName>
        <fullName evidence="1">Clu domain-containing protein</fullName>
    </recommendedName>
</protein>
<evidence type="ECO:0000259" key="1">
    <source>
        <dbReference type="PROSITE" id="PS51823"/>
    </source>
</evidence>
<organism evidence="2 3">
    <name type="scientific">Papaver somniferum</name>
    <name type="common">Opium poppy</name>
    <dbReference type="NCBI Taxonomy" id="3469"/>
    <lineage>
        <taxon>Eukaryota</taxon>
        <taxon>Viridiplantae</taxon>
        <taxon>Streptophyta</taxon>
        <taxon>Embryophyta</taxon>
        <taxon>Tracheophyta</taxon>
        <taxon>Spermatophyta</taxon>
        <taxon>Magnoliopsida</taxon>
        <taxon>Ranunculales</taxon>
        <taxon>Papaveraceae</taxon>
        <taxon>Papaveroideae</taxon>
        <taxon>Papaver</taxon>
    </lineage>
</organism>
<dbReference type="AlphaFoldDB" id="A0A4Y7JPC8"/>
<dbReference type="InterPro" id="IPR025697">
    <property type="entry name" value="CLU_dom"/>
</dbReference>
<proteinExistence type="predicted"/>
<evidence type="ECO:0000313" key="2">
    <source>
        <dbReference type="EMBL" id="RZC61589.1"/>
    </source>
</evidence>
<gene>
    <name evidence="2" type="ORF">C5167_023355</name>
</gene>
<reference evidence="2 3" key="1">
    <citation type="journal article" date="2018" name="Science">
        <title>The opium poppy genome and morphinan production.</title>
        <authorList>
            <person name="Guo L."/>
            <person name="Winzer T."/>
            <person name="Yang X."/>
            <person name="Li Y."/>
            <person name="Ning Z."/>
            <person name="He Z."/>
            <person name="Teodor R."/>
            <person name="Lu Y."/>
            <person name="Bowser T.A."/>
            <person name="Graham I.A."/>
            <person name="Ye K."/>
        </authorList>
    </citation>
    <scope>NUCLEOTIDE SEQUENCE [LARGE SCALE GENOMIC DNA]</scope>
    <source>
        <strain evidence="3">cv. HN1</strain>
        <tissue evidence="2">Leaves</tissue>
    </source>
</reference>
<dbReference type="Pfam" id="PF13236">
    <property type="entry name" value="CLU"/>
    <property type="match status" value="1"/>
</dbReference>
<dbReference type="EMBL" id="CM010719">
    <property type="protein sequence ID" value="RZC61589.1"/>
    <property type="molecule type" value="Genomic_DNA"/>
</dbReference>
<dbReference type="PROSITE" id="PS51823">
    <property type="entry name" value="CLU"/>
    <property type="match status" value="1"/>
</dbReference>
<feature type="non-terminal residue" evidence="2">
    <location>
        <position position="1"/>
    </location>
</feature>
<evidence type="ECO:0000313" key="3">
    <source>
        <dbReference type="Proteomes" id="UP000316621"/>
    </source>
</evidence>
<keyword evidence="3" id="KW-1185">Reference proteome</keyword>